<dbReference type="PANTHER" id="PTHR43671:SF13">
    <property type="entry name" value="SERINE_THREONINE-PROTEIN KINASE NEK2"/>
    <property type="match status" value="1"/>
</dbReference>
<dbReference type="Proteomes" id="UP000198802">
    <property type="component" value="Unassembled WGS sequence"/>
</dbReference>
<feature type="compositionally biased region" description="Pro residues" evidence="8">
    <location>
        <begin position="524"/>
        <end position="534"/>
    </location>
</feature>
<accession>A0A0S4QY71</accession>
<keyword evidence="11" id="KW-1185">Reference proteome</keyword>
<organism evidence="10 11">
    <name type="scientific">Parafrankia irregularis</name>
    <dbReference type="NCBI Taxonomy" id="795642"/>
    <lineage>
        <taxon>Bacteria</taxon>
        <taxon>Bacillati</taxon>
        <taxon>Actinomycetota</taxon>
        <taxon>Actinomycetes</taxon>
        <taxon>Frankiales</taxon>
        <taxon>Frankiaceae</taxon>
        <taxon>Parafrankia</taxon>
    </lineage>
</organism>
<dbReference type="GO" id="GO:0007165">
    <property type="term" value="P:signal transduction"/>
    <property type="evidence" value="ECO:0007669"/>
    <property type="project" value="InterPro"/>
</dbReference>
<dbReference type="InterPro" id="IPR008271">
    <property type="entry name" value="Ser/Thr_kinase_AS"/>
</dbReference>
<dbReference type="InterPro" id="IPR000719">
    <property type="entry name" value="Prot_kinase_dom"/>
</dbReference>
<dbReference type="RefSeq" id="WP_165615884.1">
    <property type="nucleotide sequence ID" value="NZ_FAOZ01000034.1"/>
</dbReference>
<dbReference type="EC" id="2.7.11.1" evidence="2"/>
<dbReference type="InterPro" id="IPR035897">
    <property type="entry name" value="Toll_tir_struct_dom_sf"/>
</dbReference>
<dbReference type="EMBL" id="FAOZ01000034">
    <property type="protein sequence ID" value="CUU60046.1"/>
    <property type="molecule type" value="Genomic_DNA"/>
</dbReference>
<evidence type="ECO:0000313" key="10">
    <source>
        <dbReference type="EMBL" id="CUU60046.1"/>
    </source>
</evidence>
<dbReference type="NCBIfam" id="TIGR02122">
    <property type="entry name" value="TRAP_TAXI"/>
    <property type="match status" value="1"/>
</dbReference>
<comment type="similarity">
    <text evidence="1">Belongs to the protein kinase superfamily. NEK Ser/Thr protein kinase family. NIMA subfamily.</text>
</comment>
<keyword evidence="5" id="KW-0418">Kinase</keyword>
<evidence type="ECO:0000256" key="5">
    <source>
        <dbReference type="ARBA" id="ARBA00022777"/>
    </source>
</evidence>
<dbReference type="InterPro" id="IPR011009">
    <property type="entry name" value="Kinase-like_dom_sf"/>
</dbReference>
<dbReference type="Gene3D" id="3.40.50.10140">
    <property type="entry name" value="Toll/interleukin-1 receptor homology (TIR) domain"/>
    <property type="match status" value="1"/>
</dbReference>
<evidence type="ECO:0000256" key="8">
    <source>
        <dbReference type="SAM" id="MobiDB-lite"/>
    </source>
</evidence>
<reference evidence="11" key="1">
    <citation type="submission" date="2015-11" db="EMBL/GenBank/DDBJ databases">
        <authorList>
            <person name="Varghese N."/>
        </authorList>
    </citation>
    <scope>NUCLEOTIDE SEQUENCE [LARGE SCALE GENOMIC DNA]</scope>
    <source>
        <strain evidence="11">DSM 45899</strain>
    </source>
</reference>
<dbReference type="Pfam" id="PF00069">
    <property type="entry name" value="Pkinase"/>
    <property type="match status" value="1"/>
</dbReference>
<evidence type="ECO:0000259" key="9">
    <source>
        <dbReference type="PROSITE" id="PS50011"/>
    </source>
</evidence>
<dbReference type="Pfam" id="PF13676">
    <property type="entry name" value="TIR_2"/>
    <property type="match status" value="1"/>
</dbReference>
<gene>
    <name evidence="10" type="ORF">Ga0074812_13477</name>
</gene>
<evidence type="ECO:0000256" key="7">
    <source>
        <dbReference type="PROSITE-ProRule" id="PRU10141"/>
    </source>
</evidence>
<dbReference type="GO" id="GO:0004674">
    <property type="term" value="F:protein serine/threonine kinase activity"/>
    <property type="evidence" value="ECO:0007669"/>
    <property type="project" value="UniProtKB-EC"/>
</dbReference>
<feature type="region of interest" description="Disordered" evidence="8">
    <location>
        <begin position="464"/>
        <end position="541"/>
    </location>
</feature>
<evidence type="ECO:0000256" key="3">
    <source>
        <dbReference type="ARBA" id="ARBA00022679"/>
    </source>
</evidence>
<dbReference type="InterPro" id="IPR017441">
    <property type="entry name" value="Protein_kinase_ATP_BS"/>
</dbReference>
<protein>
    <recommendedName>
        <fullName evidence="2">non-specific serine/threonine protein kinase</fullName>
        <ecNumber evidence="2">2.7.11.1</ecNumber>
    </recommendedName>
</protein>
<sequence>MSSGDAERVFISAADADRGWAQWIALQLRQAGYIVEYERSWQAEASFPANMDRALARADKIVAVVSPVYFDQSTYGLEAAVGTAQNRDGVLVPVLVAPTTLPPLFGRLSHVSLLGLDEEEAQQRLLSGVRGIRPTRPDEGVLWPGGVAPTRQVPSALATPPPAPKLPAPFPGRIDMLADQVARALPQYELGERLGAGSFGVVFEGRHRALNRRVAVKVLSADREDSQARYSSEARVLANLDHHAHVVRVYDYVEQDELHMIIMELLPGGTLTRRRRRLSQPDACAVGLAVAEALSHVHRHNVLHRDIKPDNMLFDNDGLLKVTDFGIAKIFDGSGANASAVVGTPKYMAPEQISGERLGPSTDLYSLAAVLYELLSGQPLFGQNLSVPVLYNQHLNVVPPPPAGVPSEIGAVVVRALAKQAEQRHPSARAFALDLAAAARESFGQNWLDSSAATVQLSEEVRKAVTGPPPGGHPGARSRTSSTSVSVPASGGGAAVGDTPPTTVSPPAHVPSAVSASPSDPESAPVPVPAPTPTPGDGGRGGRRAWLAVGLAVVVALATLGLVVLQPDDEPPAVLGGCTQVTVFSGGEGTPYDGYGTVLADLIEDAYPGTSANNVLTAGSAANLESVRIPANARCLLAVSQLNTAVDAFGGTPAQFPTPIKNLRIVGPLGFDLVHLVVRRDAGFTRASDLCGRQVLSGPTRSGTFQIGSALFRVLGCAGSVRPEEATLTDQLARVRRGAVDAVLWAGGSPTAEIRESLKDGEWATLLPTGDSVGPMINDWNSRVGTTFGPNFVSGDVYTAETILPSDYPGVGRTMAVAVPNGVVANQSADPALVAFVARALFDDRSRFEAALWADGSGGRHFPTAAESVARNPVYCLVPLHPSARTYYAENGSAPGCAAGT</sequence>
<feature type="binding site" evidence="7">
    <location>
        <position position="217"/>
    </location>
    <ligand>
        <name>ATP</name>
        <dbReference type="ChEBI" id="CHEBI:30616"/>
    </ligand>
</feature>
<feature type="compositionally biased region" description="Low complexity" evidence="8">
    <location>
        <begin position="505"/>
        <end position="523"/>
    </location>
</feature>
<evidence type="ECO:0000256" key="4">
    <source>
        <dbReference type="ARBA" id="ARBA00022741"/>
    </source>
</evidence>
<dbReference type="Gene3D" id="1.10.510.10">
    <property type="entry name" value="Transferase(Phosphotransferase) domain 1"/>
    <property type="match status" value="1"/>
</dbReference>
<name>A0A0S4QY71_9ACTN</name>
<dbReference type="AlphaFoldDB" id="A0A0S4QY71"/>
<keyword evidence="3" id="KW-0808">Transferase</keyword>
<feature type="compositionally biased region" description="Low complexity" evidence="8">
    <location>
        <begin position="475"/>
        <end position="489"/>
    </location>
</feature>
<dbReference type="SUPFAM" id="SSF52200">
    <property type="entry name" value="Toll/Interleukin receptor TIR domain"/>
    <property type="match status" value="1"/>
</dbReference>
<dbReference type="SMART" id="SM00220">
    <property type="entry name" value="S_TKc"/>
    <property type="match status" value="1"/>
</dbReference>
<keyword evidence="6 7" id="KW-0067">ATP-binding</keyword>
<dbReference type="SUPFAM" id="SSF53850">
    <property type="entry name" value="Periplasmic binding protein-like II"/>
    <property type="match status" value="1"/>
</dbReference>
<feature type="domain" description="Protein kinase" evidence="9">
    <location>
        <begin position="188"/>
        <end position="448"/>
    </location>
</feature>
<dbReference type="PROSITE" id="PS00107">
    <property type="entry name" value="PROTEIN_KINASE_ATP"/>
    <property type="match status" value="1"/>
</dbReference>
<keyword evidence="10" id="KW-0675">Receptor</keyword>
<dbReference type="CDD" id="cd14014">
    <property type="entry name" value="STKc_PknB_like"/>
    <property type="match status" value="1"/>
</dbReference>
<dbReference type="PROSITE" id="PS50011">
    <property type="entry name" value="PROTEIN_KINASE_DOM"/>
    <property type="match status" value="1"/>
</dbReference>
<dbReference type="SUPFAM" id="SSF56112">
    <property type="entry name" value="Protein kinase-like (PK-like)"/>
    <property type="match status" value="1"/>
</dbReference>
<dbReference type="InterPro" id="IPR000157">
    <property type="entry name" value="TIR_dom"/>
</dbReference>
<dbReference type="InterPro" id="IPR050660">
    <property type="entry name" value="NEK_Ser/Thr_kinase"/>
</dbReference>
<keyword evidence="4 7" id="KW-0547">Nucleotide-binding</keyword>
<dbReference type="InterPro" id="IPR011852">
    <property type="entry name" value="TRAP_TAXI"/>
</dbReference>
<dbReference type="PROSITE" id="PS00108">
    <property type="entry name" value="PROTEIN_KINASE_ST"/>
    <property type="match status" value="1"/>
</dbReference>
<dbReference type="PANTHER" id="PTHR43671">
    <property type="entry name" value="SERINE/THREONINE-PROTEIN KINASE NEK"/>
    <property type="match status" value="1"/>
</dbReference>
<evidence type="ECO:0000256" key="6">
    <source>
        <dbReference type="ARBA" id="ARBA00022840"/>
    </source>
</evidence>
<proteinExistence type="inferred from homology"/>
<dbReference type="GO" id="GO:0005524">
    <property type="term" value="F:ATP binding"/>
    <property type="evidence" value="ECO:0007669"/>
    <property type="project" value="UniProtKB-UniRule"/>
</dbReference>
<evidence type="ECO:0000256" key="1">
    <source>
        <dbReference type="ARBA" id="ARBA00010886"/>
    </source>
</evidence>
<evidence type="ECO:0000313" key="11">
    <source>
        <dbReference type="Proteomes" id="UP000198802"/>
    </source>
</evidence>
<dbReference type="Pfam" id="PF16868">
    <property type="entry name" value="NMT1_3"/>
    <property type="match status" value="1"/>
</dbReference>
<dbReference type="Gene3D" id="3.40.190.10">
    <property type="entry name" value="Periplasmic binding protein-like II"/>
    <property type="match status" value="2"/>
</dbReference>
<evidence type="ECO:0000256" key="2">
    <source>
        <dbReference type="ARBA" id="ARBA00012513"/>
    </source>
</evidence>